<evidence type="ECO:0000256" key="2">
    <source>
        <dbReference type="ARBA" id="ARBA00022679"/>
    </source>
</evidence>
<dbReference type="InterPro" id="IPR036888">
    <property type="entry name" value="DNA_integrity_DisA_N_sf"/>
</dbReference>
<keyword evidence="2" id="KW-0808">Transferase</keyword>
<reference evidence="7 9" key="1">
    <citation type="submission" date="2016-10" db="EMBL/GenBank/DDBJ databases">
        <authorList>
            <person name="de Groot N.N."/>
        </authorList>
    </citation>
    <scope>NUCLEOTIDE SEQUENCE [LARGE SCALE GENOMIC DNA]</scope>
    <source>
        <strain evidence="7 9">WG14</strain>
    </source>
</reference>
<dbReference type="EMBL" id="SRME01000001">
    <property type="protein sequence ID" value="TGG89025.1"/>
    <property type="molecule type" value="Genomic_DNA"/>
</dbReference>
<dbReference type="Proteomes" id="UP000297288">
    <property type="component" value="Unassembled WGS sequence"/>
</dbReference>
<evidence type="ECO:0000256" key="1">
    <source>
        <dbReference type="ARBA" id="ARBA00000877"/>
    </source>
</evidence>
<evidence type="ECO:0000256" key="5">
    <source>
        <dbReference type="ARBA" id="ARBA00022840"/>
    </source>
</evidence>
<dbReference type="PANTHER" id="PTHR34185:SF3">
    <property type="entry name" value="DNA INTEGRITY SCANNING PROTEIN DISA"/>
    <property type="match status" value="1"/>
</dbReference>
<dbReference type="Gene3D" id="1.20.1260.110">
    <property type="entry name" value="DNA integrity scanning linker region"/>
    <property type="match status" value="1"/>
</dbReference>
<dbReference type="OrthoDB" id="41841at2"/>
<accession>A0A1G6I0T2</accession>
<dbReference type="SUPFAM" id="SSF143597">
    <property type="entry name" value="YojJ-like"/>
    <property type="match status" value="1"/>
</dbReference>
<name>A0A1G6I0T2_9BACT</name>
<gene>
    <name evidence="8" type="primary">disA</name>
    <name evidence="8" type="ORF">E4650_02185</name>
    <name evidence="7" type="ORF">SAMN04488588_0178</name>
</gene>
<sequence length="363" mass="41451">MTDEGFNRIMDFLAPGKPLRKGIDRIIEANLGALIFLASKPEQYLENGIIQLGFNLNSDFLPEKVYELAKMDGAIVLNSEANKILFANVQLNPDKNIASSQTGMRHRTAEKISNQTDDLTIAVSKRRNSVSVFYKKKKHELLPEGIIFERLNQEITIAQRYKQSFFNQIEYLNNEESRKTVSLSDVAEILSKGLLTIKITQGVDKYLSELGEISGSVKLEYEEILRSIPKFVGAIIMDYHIEDLKYQKSEDSIEIFKDIKLDDLVNLYTISRMLGYEVSSDDELEERNIVPRGYRILYSTKLPPVAVKNVVENFKNLPNLMEASFEDLTNVTGIGKRRAEIILGALNRKKKENDFEEKEVNKQ</sequence>
<comment type="catalytic activity">
    <reaction evidence="1">
        <text>2 ATP = 3',3'-c-di-AMP + 2 diphosphate</text>
        <dbReference type="Rhea" id="RHEA:35655"/>
        <dbReference type="ChEBI" id="CHEBI:30616"/>
        <dbReference type="ChEBI" id="CHEBI:33019"/>
        <dbReference type="ChEBI" id="CHEBI:71500"/>
        <dbReference type="EC" id="2.7.7.85"/>
    </reaction>
</comment>
<dbReference type="InterPro" id="IPR003390">
    <property type="entry name" value="DNA_integrity_scan_DisA_N"/>
</dbReference>
<keyword evidence="3" id="KW-0548">Nucleotidyltransferase</keyword>
<dbReference type="Proteomes" id="UP000199322">
    <property type="component" value="Unassembled WGS sequence"/>
</dbReference>
<dbReference type="GO" id="GO:0106408">
    <property type="term" value="F:diadenylate cyclase activity"/>
    <property type="evidence" value="ECO:0007669"/>
    <property type="project" value="UniProtKB-EC"/>
</dbReference>
<dbReference type="Pfam" id="PF02457">
    <property type="entry name" value="DAC"/>
    <property type="match status" value="1"/>
</dbReference>
<dbReference type="GO" id="GO:0004016">
    <property type="term" value="F:adenylate cyclase activity"/>
    <property type="evidence" value="ECO:0007669"/>
    <property type="project" value="TreeGrafter"/>
</dbReference>
<evidence type="ECO:0000256" key="3">
    <source>
        <dbReference type="ARBA" id="ARBA00022695"/>
    </source>
</evidence>
<evidence type="ECO:0000313" key="10">
    <source>
        <dbReference type="Proteomes" id="UP000297288"/>
    </source>
</evidence>
<dbReference type="GO" id="GO:0005524">
    <property type="term" value="F:ATP binding"/>
    <property type="evidence" value="ECO:0007669"/>
    <property type="project" value="UniProtKB-KW"/>
</dbReference>
<dbReference type="STRING" id="28234.SAMN04488588_0178"/>
<protein>
    <submittedName>
        <fullName evidence="8">DNA integrity scanning protein DisA</fullName>
    </submittedName>
    <submittedName>
        <fullName evidence="7">Diadenylate cyclase</fullName>
    </submittedName>
</protein>
<dbReference type="InterPro" id="IPR038331">
    <property type="entry name" value="DisA_sf"/>
</dbReference>
<proteinExistence type="predicted"/>
<keyword evidence="9" id="KW-1185">Reference proteome</keyword>
<dbReference type="InterPro" id="IPR010994">
    <property type="entry name" value="RuvA_2-like"/>
</dbReference>
<evidence type="ECO:0000313" key="9">
    <source>
        <dbReference type="Proteomes" id="UP000199322"/>
    </source>
</evidence>
<dbReference type="Gene3D" id="1.10.150.20">
    <property type="entry name" value="5' to 3' exonuclease, C-terminal subdomain"/>
    <property type="match status" value="1"/>
</dbReference>
<dbReference type="AlphaFoldDB" id="A0A1G6I0T2"/>
<evidence type="ECO:0000259" key="6">
    <source>
        <dbReference type="PROSITE" id="PS51794"/>
    </source>
</evidence>
<evidence type="ECO:0000313" key="8">
    <source>
        <dbReference type="EMBL" id="TGG89025.1"/>
    </source>
</evidence>
<dbReference type="EMBL" id="FMYV01000001">
    <property type="protein sequence ID" value="SDB99356.1"/>
    <property type="molecule type" value="Genomic_DNA"/>
</dbReference>
<dbReference type="NCBIfam" id="NF010009">
    <property type="entry name" value="PRK13482.1"/>
    <property type="match status" value="1"/>
</dbReference>
<dbReference type="InterPro" id="IPR018906">
    <property type="entry name" value="DNA_integrity_scan_DisA_link"/>
</dbReference>
<dbReference type="RefSeq" id="WP_091401962.1">
    <property type="nucleotide sequence ID" value="NZ_FMYV01000001.1"/>
</dbReference>
<dbReference type="Gene3D" id="3.40.1700.10">
    <property type="entry name" value="DNA integrity scanning protein, DisA, N-terminal domain"/>
    <property type="match status" value="1"/>
</dbReference>
<dbReference type="InterPro" id="IPR050338">
    <property type="entry name" value="DisA"/>
</dbReference>
<keyword evidence="4" id="KW-0547">Nucleotide-binding</keyword>
<evidence type="ECO:0000313" key="7">
    <source>
        <dbReference type="EMBL" id="SDB99356.1"/>
    </source>
</evidence>
<dbReference type="PROSITE" id="PS51794">
    <property type="entry name" value="DAC"/>
    <property type="match status" value="1"/>
</dbReference>
<dbReference type="SUPFAM" id="SSF47781">
    <property type="entry name" value="RuvA domain 2-like"/>
    <property type="match status" value="1"/>
</dbReference>
<reference evidence="8 10" key="2">
    <citation type="submission" date="2019-04" db="EMBL/GenBank/DDBJ databases">
        <title>Draft genome sequence data and analysis of a Fermenting Bacterium, Geotoga petraea strain HO-Geo1, isolated from heavy-oil petroleum reservoir in Russia.</title>
        <authorList>
            <person name="Grouzdev D.S."/>
            <person name="Semenova E.M."/>
            <person name="Sokolova D.S."/>
            <person name="Tourova T.P."/>
            <person name="Poltaraus A.B."/>
            <person name="Nazina T.N."/>
        </authorList>
    </citation>
    <scope>NUCLEOTIDE SEQUENCE [LARGE SCALE GENOMIC DNA]</scope>
    <source>
        <strain evidence="8 10">HO-Geo1</strain>
    </source>
</reference>
<organism evidence="7 9">
    <name type="scientific">Geotoga petraea</name>
    <dbReference type="NCBI Taxonomy" id="28234"/>
    <lineage>
        <taxon>Bacteria</taxon>
        <taxon>Thermotogati</taxon>
        <taxon>Thermotogota</taxon>
        <taxon>Thermotogae</taxon>
        <taxon>Petrotogales</taxon>
        <taxon>Petrotogaceae</taxon>
        <taxon>Geotoga</taxon>
    </lineage>
</organism>
<dbReference type="PANTHER" id="PTHR34185">
    <property type="entry name" value="DIADENYLATE CYCLASE"/>
    <property type="match status" value="1"/>
</dbReference>
<feature type="domain" description="DAC" evidence="6">
    <location>
        <begin position="3"/>
        <end position="144"/>
    </location>
</feature>
<keyword evidence="5" id="KW-0067">ATP-binding</keyword>
<evidence type="ECO:0000256" key="4">
    <source>
        <dbReference type="ARBA" id="ARBA00022741"/>
    </source>
</evidence>
<dbReference type="Pfam" id="PF10635">
    <property type="entry name" value="DisA-linker"/>
    <property type="match status" value="1"/>
</dbReference>